<reference evidence="2" key="1">
    <citation type="submission" date="2023-03" db="EMBL/GenBank/DDBJ databases">
        <title>Complete genome of Cladonia borealis.</title>
        <authorList>
            <person name="Park H."/>
        </authorList>
    </citation>
    <scope>NUCLEOTIDE SEQUENCE</scope>
    <source>
        <strain evidence="2">ANT050790</strain>
    </source>
</reference>
<accession>A0AA39UYY2</accession>
<dbReference type="AlphaFoldDB" id="A0AA39UYY2"/>
<gene>
    <name evidence="2" type="ORF">JMJ35_008453</name>
</gene>
<evidence type="ECO:0000313" key="3">
    <source>
        <dbReference type="Proteomes" id="UP001166286"/>
    </source>
</evidence>
<feature type="region of interest" description="Disordered" evidence="1">
    <location>
        <begin position="317"/>
        <end position="347"/>
    </location>
</feature>
<proteinExistence type="predicted"/>
<feature type="compositionally biased region" description="Basic and acidic residues" evidence="1">
    <location>
        <begin position="337"/>
        <end position="347"/>
    </location>
</feature>
<protein>
    <submittedName>
        <fullName evidence="2">Uncharacterized protein</fullName>
    </submittedName>
</protein>
<evidence type="ECO:0000313" key="2">
    <source>
        <dbReference type="EMBL" id="KAK0509082.1"/>
    </source>
</evidence>
<organism evidence="2 3">
    <name type="scientific">Cladonia borealis</name>
    <dbReference type="NCBI Taxonomy" id="184061"/>
    <lineage>
        <taxon>Eukaryota</taxon>
        <taxon>Fungi</taxon>
        <taxon>Dikarya</taxon>
        <taxon>Ascomycota</taxon>
        <taxon>Pezizomycotina</taxon>
        <taxon>Lecanoromycetes</taxon>
        <taxon>OSLEUM clade</taxon>
        <taxon>Lecanoromycetidae</taxon>
        <taxon>Lecanorales</taxon>
        <taxon>Lecanorineae</taxon>
        <taxon>Cladoniaceae</taxon>
        <taxon>Cladonia</taxon>
    </lineage>
</organism>
<keyword evidence="3" id="KW-1185">Reference proteome</keyword>
<evidence type="ECO:0000256" key="1">
    <source>
        <dbReference type="SAM" id="MobiDB-lite"/>
    </source>
</evidence>
<name>A0AA39UYY2_9LECA</name>
<comment type="caution">
    <text evidence="2">The sequence shown here is derived from an EMBL/GenBank/DDBJ whole genome shotgun (WGS) entry which is preliminary data.</text>
</comment>
<dbReference type="Proteomes" id="UP001166286">
    <property type="component" value="Unassembled WGS sequence"/>
</dbReference>
<sequence>MSMAESKKELSKRLEPSRRQFFQWHYREGEPIRRIKEKMDELSYHLKETSDFDFRADEGTWRYRAREWNKAWGIKKGERGLHQPIPGNVSHLPIWQTEMGDVGHWRATTLSVNDESHPTLSPAEQDLQTSQATQGFGFWNARKISHLERPLHDVCSQSSAATSASFISTQSPYSPIVNIGNEHRAFNTAEIAQWTNSITPPFTDIHPPMLPYEDQDNNNLQYHTQAYSEPYGSNHTTVATLATGPASAGYSTDAIYASNNYPTSYEGGNIPLTRTPCSTISMEFESMTPHIHGYRQPSHVHGQAFAYGTQKNTFSAQSCPIHADNPTTPSYDEESASQDHEASQTLY</sequence>
<dbReference type="EMBL" id="JAFEKC020000019">
    <property type="protein sequence ID" value="KAK0509082.1"/>
    <property type="molecule type" value="Genomic_DNA"/>
</dbReference>